<evidence type="ECO:0000256" key="2">
    <source>
        <dbReference type="ARBA" id="ARBA00009810"/>
    </source>
</evidence>
<comment type="caution">
    <text evidence="10">The sequence shown here is derived from an EMBL/GenBank/DDBJ whole genome shotgun (WGS) entry which is preliminary data.</text>
</comment>
<reference evidence="10 11" key="1">
    <citation type="submission" date="2019-11" db="EMBL/GenBank/DDBJ databases">
        <title>Type strains purchased from KCTC, JCM and DSMZ.</title>
        <authorList>
            <person name="Lu H."/>
        </authorList>
    </citation>
    <scope>NUCLEOTIDE SEQUENCE [LARGE SCALE GENOMIC DNA]</scope>
    <source>
        <strain evidence="10 11">DSM 103461</strain>
    </source>
</reference>
<feature type="domain" description="TonB-dependent receptor plug" evidence="9">
    <location>
        <begin position="59"/>
        <end position="168"/>
    </location>
</feature>
<evidence type="ECO:0000313" key="11">
    <source>
        <dbReference type="Proteomes" id="UP000735592"/>
    </source>
</evidence>
<dbReference type="InterPro" id="IPR010916">
    <property type="entry name" value="TonB_box_CS"/>
</dbReference>
<dbReference type="RefSeq" id="WP_155435947.1">
    <property type="nucleotide sequence ID" value="NZ_JBHLXK010000006.1"/>
</dbReference>
<evidence type="ECO:0000256" key="4">
    <source>
        <dbReference type="ARBA" id="ARBA00023136"/>
    </source>
</evidence>
<keyword evidence="3 7" id="KW-0732">Signal</keyword>
<evidence type="ECO:0000256" key="6">
    <source>
        <dbReference type="RuleBase" id="RU003357"/>
    </source>
</evidence>
<feature type="chain" id="PRO_5045184812" evidence="7">
    <location>
        <begin position="27"/>
        <end position="1003"/>
    </location>
</feature>
<proteinExistence type="inferred from homology"/>
<keyword evidence="4 6" id="KW-0472">Membrane</keyword>
<name>A0ABW9SR45_9BURK</name>
<evidence type="ECO:0000256" key="3">
    <source>
        <dbReference type="ARBA" id="ARBA00022729"/>
    </source>
</evidence>
<accession>A0ABW9SR45</accession>
<dbReference type="InterPro" id="IPR037066">
    <property type="entry name" value="Plug_dom_sf"/>
</dbReference>
<evidence type="ECO:0000259" key="8">
    <source>
        <dbReference type="Pfam" id="PF00593"/>
    </source>
</evidence>
<dbReference type="PANTHER" id="PTHR40980:SF3">
    <property type="entry name" value="TONB-DEPENDENT RECEPTOR-LIKE BETA-BARREL DOMAIN-CONTAINING PROTEIN"/>
    <property type="match status" value="1"/>
</dbReference>
<keyword evidence="11" id="KW-1185">Reference proteome</keyword>
<evidence type="ECO:0000313" key="10">
    <source>
        <dbReference type="EMBL" id="MTW34576.1"/>
    </source>
</evidence>
<sequence length="1003" mass="110525">MKQFKKTAIAMGLAQMTMMLSNAAMARPADADQPPSAAVDTVVVTGQRAALQSAQKIKQNSDEIVDSIVAEDMGKLPDRSVTEVLQRVVGVTIDRTMSKGDPEHFSVEGSGVSIRGLSYVRSELNGRDSFSANGGRSLNFEDVPPELVAGVDIYKNPSAEQVEGAVGGLINLRTALPFDFKGFKAAISADRTWSELKKGKTSPSASGLISNRWKTPVGEVGALLDLAYSESGTRTDAFQVEPYYPLKDAKGNTVFVPKGAQWRTLEFNRKREGAYGALQWKKDDWSSNLTYFKSKYEMQWDEQAIFAQSSPYNIKVSQDATFNSRGALLTGTLTDPSDGGINFGDDTRTSNRKSDTTDLSWNLRWRHDNWTVSTDLQRIRASTHSVDSTVATGVMMQQEKVDLSGNVPKLIFTDADRAYLADPKNYYWAFTMEHLDQSRANETAWKTDVKYDFDHPVLRDLRFGVRLTDRDAVTQNSNPSYNWSPISQPWQLGWNISGLASLGDPRFSSNTNLHSFNNFFNGGVSVPSVIFPDVSLAQGFPASYAKLHAYHDILCKEQVAKQGWGSCDPWTAASFGASNYAGTNDQSEKTQALYSQLRFGLDNLKYPIDGNIGLRYVKTDSRAHGYTVFTSTAPNGGVMVGTPVPDIKPFAEVKDYDNNYHNFLPSLNLRLKASDSLQFRLALAKALSRPDFSQLQGYTKLGESADSATNTVTGVTKVNSVSLTGESDGNPMLRPTTSTQLDLTAEWYFAPTGSFTVALFNKQLKDIIVKQMYIKQLADVNGKLHDFTVTGPINGAKGHARGFELAFQQYFDKLPGAFSGLGVQANFTFVDSKRELYTPIYSKYCTGGDTAANLNLNMNGCDTNGTTFGNLPLENLSRQTYNLALLYDKGPISARLAYNWRSKALQGVNVNGTKGSDATDTNPASADYGKTNVAWALPTWSDAYGQLDASMFYKFTDKLQLGLEAQNLTDSTYKQLMQQNIGMMGRAWFKTGRRVVAKLSYDF</sequence>
<organism evidence="10 11">
    <name type="scientific">Pseudoduganella danionis</name>
    <dbReference type="NCBI Taxonomy" id="1890295"/>
    <lineage>
        <taxon>Bacteria</taxon>
        <taxon>Pseudomonadati</taxon>
        <taxon>Pseudomonadota</taxon>
        <taxon>Betaproteobacteria</taxon>
        <taxon>Burkholderiales</taxon>
        <taxon>Oxalobacteraceae</taxon>
        <taxon>Telluria group</taxon>
        <taxon>Pseudoduganella</taxon>
    </lineage>
</organism>
<dbReference type="Proteomes" id="UP000735592">
    <property type="component" value="Unassembled WGS sequence"/>
</dbReference>
<protein>
    <submittedName>
        <fullName evidence="10">TonB-dependent receptor</fullName>
    </submittedName>
</protein>
<dbReference type="Pfam" id="PF00593">
    <property type="entry name" value="TonB_dep_Rec_b-barrel"/>
    <property type="match status" value="1"/>
</dbReference>
<dbReference type="NCBIfam" id="TIGR01782">
    <property type="entry name" value="TonB-Xanth-Caul"/>
    <property type="match status" value="1"/>
</dbReference>
<dbReference type="Gene3D" id="2.40.170.20">
    <property type="entry name" value="TonB-dependent receptor, beta-barrel domain"/>
    <property type="match status" value="1"/>
</dbReference>
<keyword evidence="10" id="KW-0675">Receptor</keyword>
<dbReference type="SUPFAM" id="SSF56935">
    <property type="entry name" value="Porins"/>
    <property type="match status" value="1"/>
</dbReference>
<gene>
    <name evidence="10" type="ORF">GM655_17370</name>
</gene>
<dbReference type="PROSITE" id="PS00430">
    <property type="entry name" value="TONB_DEPENDENT_REC_1"/>
    <property type="match status" value="1"/>
</dbReference>
<feature type="domain" description="TonB-dependent receptor-like beta-barrel" evidence="8">
    <location>
        <begin position="437"/>
        <end position="968"/>
    </location>
</feature>
<feature type="signal peptide" evidence="7">
    <location>
        <begin position="1"/>
        <end position="26"/>
    </location>
</feature>
<dbReference type="Gene3D" id="2.170.130.10">
    <property type="entry name" value="TonB-dependent receptor, plug domain"/>
    <property type="match status" value="1"/>
</dbReference>
<keyword evidence="5" id="KW-0998">Cell outer membrane</keyword>
<evidence type="ECO:0000256" key="1">
    <source>
        <dbReference type="ARBA" id="ARBA00004442"/>
    </source>
</evidence>
<dbReference type="InterPro" id="IPR010104">
    <property type="entry name" value="TonB_rcpt_bac"/>
</dbReference>
<comment type="similarity">
    <text evidence="2 6">Belongs to the TonB-dependent receptor family.</text>
</comment>
<dbReference type="InterPro" id="IPR036942">
    <property type="entry name" value="Beta-barrel_TonB_sf"/>
</dbReference>
<keyword evidence="6" id="KW-0798">TonB box</keyword>
<dbReference type="EMBL" id="WNKW01000005">
    <property type="protein sequence ID" value="MTW34576.1"/>
    <property type="molecule type" value="Genomic_DNA"/>
</dbReference>
<dbReference type="InterPro" id="IPR000531">
    <property type="entry name" value="Beta-barrel_TonB"/>
</dbReference>
<dbReference type="Pfam" id="PF07715">
    <property type="entry name" value="Plug"/>
    <property type="match status" value="1"/>
</dbReference>
<comment type="subcellular location">
    <subcellularLocation>
        <location evidence="1 6">Cell outer membrane</location>
    </subcellularLocation>
</comment>
<evidence type="ECO:0000256" key="5">
    <source>
        <dbReference type="ARBA" id="ARBA00023237"/>
    </source>
</evidence>
<dbReference type="PANTHER" id="PTHR40980">
    <property type="entry name" value="PLUG DOMAIN-CONTAINING PROTEIN"/>
    <property type="match status" value="1"/>
</dbReference>
<dbReference type="InterPro" id="IPR012910">
    <property type="entry name" value="Plug_dom"/>
</dbReference>
<evidence type="ECO:0000259" key="9">
    <source>
        <dbReference type="Pfam" id="PF07715"/>
    </source>
</evidence>
<evidence type="ECO:0000256" key="7">
    <source>
        <dbReference type="SAM" id="SignalP"/>
    </source>
</evidence>